<dbReference type="Proteomes" id="UP000008912">
    <property type="component" value="Unassembled WGS sequence"/>
</dbReference>
<proteinExistence type="predicted"/>
<reference evidence="2" key="3">
    <citation type="submission" date="2025-09" db="UniProtKB">
        <authorList>
            <consortium name="Ensembl"/>
        </authorList>
    </citation>
    <scope>IDENTIFICATION</scope>
</reference>
<protein>
    <submittedName>
        <fullName evidence="2">Myocilin opposite strand</fullName>
    </submittedName>
</protein>
<dbReference type="Ensembl" id="ENSAMET00000031777.1">
    <property type="protein sequence ID" value="ENSAMEP00000023520.1"/>
    <property type="gene ID" value="ENSAMEG00000027876.1"/>
</dbReference>
<accession>A0A7N5JCZ3</accession>
<dbReference type="InParanoid" id="A0A7N5JCZ3"/>
<feature type="compositionally biased region" description="Polar residues" evidence="1">
    <location>
        <begin position="1"/>
        <end position="10"/>
    </location>
</feature>
<evidence type="ECO:0000256" key="1">
    <source>
        <dbReference type="SAM" id="MobiDB-lite"/>
    </source>
</evidence>
<reference evidence="2 3" key="1">
    <citation type="journal article" date="2010" name="Nature">
        <title>The sequence and de novo assembly of the giant panda genome.</title>
        <authorList>
            <person name="Li R."/>
            <person name="Fan W."/>
            <person name="Tian G."/>
            <person name="Zhu H."/>
            <person name="He L."/>
            <person name="Cai J."/>
            <person name="Huang Q."/>
            <person name="Cai Q."/>
            <person name="Li B."/>
            <person name="Bai Y."/>
            <person name="Zhang Z."/>
            <person name="Zhang Y."/>
            <person name="Wang W."/>
            <person name="Li J."/>
            <person name="Wei F."/>
            <person name="Li H."/>
            <person name="Jian M."/>
            <person name="Li J."/>
            <person name="Zhang Z."/>
            <person name="Nielsen R."/>
            <person name="Li D."/>
            <person name="Gu W."/>
            <person name="Yang Z."/>
            <person name="Xuan Z."/>
            <person name="Ryder O.A."/>
            <person name="Leung F.C."/>
            <person name="Zhou Y."/>
            <person name="Cao J."/>
            <person name="Sun X."/>
            <person name="Fu Y."/>
            <person name="Fang X."/>
            <person name="Guo X."/>
            <person name="Wang B."/>
            <person name="Hou R."/>
            <person name="Shen F."/>
            <person name="Mu B."/>
            <person name="Ni P."/>
            <person name="Lin R."/>
            <person name="Qian W."/>
            <person name="Wang G."/>
            <person name="Yu C."/>
            <person name="Nie W."/>
            <person name="Wang J."/>
            <person name="Wu Z."/>
            <person name="Liang H."/>
            <person name="Min J."/>
            <person name="Wu Q."/>
            <person name="Cheng S."/>
            <person name="Ruan J."/>
            <person name="Wang M."/>
            <person name="Shi Z."/>
            <person name="Wen M."/>
            <person name="Liu B."/>
            <person name="Ren X."/>
            <person name="Zheng H."/>
            <person name="Dong D."/>
            <person name="Cook K."/>
            <person name="Shan G."/>
            <person name="Zhang H."/>
            <person name="Kosiol C."/>
            <person name="Xie X."/>
            <person name="Lu Z."/>
            <person name="Zheng H."/>
            <person name="Li Y."/>
            <person name="Steiner C.C."/>
            <person name="Lam T.T."/>
            <person name="Lin S."/>
            <person name="Zhang Q."/>
            <person name="Li G."/>
            <person name="Tian J."/>
            <person name="Gong T."/>
            <person name="Liu H."/>
            <person name="Zhang D."/>
            <person name="Fang L."/>
            <person name="Ye C."/>
            <person name="Zhang J."/>
            <person name="Hu W."/>
            <person name="Xu A."/>
            <person name="Ren Y."/>
            <person name="Zhang G."/>
            <person name="Bruford M.W."/>
            <person name="Li Q."/>
            <person name="Ma L."/>
            <person name="Guo Y."/>
            <person name="An N."/>
            <person name="Hu Y."/>
            <person name="Zheng Y."/>
            <person name="Shi Y."/>
            <person name="Li Z."/>
            <person name="Liu Q."/>
            <person name="Chen Y."/>
            <person name="Zhao J."/>
            <person name="Qu N."/>
            <person name="Zhao S."/>
            <person name="Tian F."/>
            <person name="Wang X."/>
            <person name="Wang H."/>
            <person name="Xu L."/>
            <person name="Liu X."/>
            <person name="Vinar T."/>
            <person name="Wang Y."/>
            <person name="Lam T.W."/>
            <person name="Yiu S.M."/>
            <person name="Liu S."/>
            <person name="Zhang H."/>
            <person name="Li D."/>
            <person name="Huang Y."/>
            <person name="Wang X."/>
            <person name="Yang G."/>
            <person name="Jiang Z."/>
            <person name="Wang J."/>
            <person name="Qin N."/>
            <person name="Li L."/>
            <person name="Li J."/>
            <person name="Bolund L."/>
            <person name="Kristiansen K."/>
            <person name="Wong G.K."/>
            <person name="Olson M."/>
            <person name="Zhang X."/>
            <person name="Li S."/>
            <person name="Yang H."/>
            <person name="Wang J."/>
            <person name="Wang J."/>
        </authorList>
    </citation>
    <scope>NUCLEOTIDE SEQUENCE [LARGE SCALE GENOMIC DNA]</scope>
</reference>
<sequence length="100" mass="10862">MAQKNPTVKGNNLPYGDLASEVTRRRVTMATREERFTKKSDEAREIPSALDLEKVPAETPAPPPSPVEDNSMDSLSGFGKQEPQLTLTSVPGSSRSPHSI</sequence>
<gene>
    <name evidence="2" type="primary">MYOCOS</name>
</gene>
<feature type="region of interest" description="Disordered" evidence="1">
    <location>
        <begin position="1"/>
        <end position="100"/>
    </location>
</feature>
<feature type="compositionally biased region" description="Polar residues" evidence="1">
    <location>
        <begin position="83"/>
        <end position="100"/>
    </location>
</feature>
<reference evidence="2" key="2">
    <citation type="submission" date="2025-08" db="UniProtKB">
        <authorList>
            <consortium name="Ensembl"/>
        </authorList>
    </citation>
    <scope>IDENTIFICATION</scope>
</reference>
<dbReference type="GeneTree" id="ENSGT01050000245064"/>
<feature type="compositionally biased region" description="Basic and acidic residues" evidence="1">
    <location>
        <begin position="31"/>
        <end position="56"/>
    </location>
</feature>
<dbReference type="AlphaFoldDB" id="A0A7N5JCZ3"/>
<name>A0A7N5JCZ3_AILME</name>
<keyword evidence="3" id="KW-1185">Reference proteome</keyword>
<evidence type="ECO:0000313" key="2">
    <source>
        <dbReference type="Ensembl" id="ENSAMEP00000023520.1"/>
    </source>
</evidence>
<evidence type="ECO:0000313" key="3">
    <source>
        <dbReference type="Proteomes" id="UP000008912"/>
    </source>
</evidence>
<organism evidence="2 3">
    <name type="scientific">Ailuropoda melanoleuca</name>
    <name type="common">Giant panda</name>
    <dbReference type="NCBI Taxonomy" id="9646"/>
    <lineage>
        <taxon>Eukaryota</taxon>
        <taxon>Metazoa</taxon>
        <taxon>Chordata</taxon>
        <taxon>Craniata</taxon>
        <taxon>Vertebrata</taxon>
        <taxon>Euteleostomi</taxon>
        <taxon>Mammalia</taxon>
        <taxon>Eutheria</taxon>
        <taxon>Laurasiatheria</taxon>
        <taxon>Carnivora</taxon>
        <taxon>Caniformia</taxon>
        <taxon>Ursidae</taxon>
        <taxon>Ailuropoda</taxon>
    </lineage>
</organism>